<name>A0A7J6VNF9_THATH</name>
<feature type="domain" description="RRM" evidence="3">
    <location>
        <begin position="22"/>
        <end position="121"/>
    </location>
</feature>
<dbReference type="InterPro" id="IPR007201">
    <property type="entry name" value="Mei2-like_Rrm_C"/>
</dbReference>
<comment type="caution">
    <text evidence="4">The sequence shown here is derived from an EMBL/GenBank/DDBJ whole genome shotgun (WGS) entry which is preliminary data.</text>
</comment>
<protein>
    <submittedName>
        <fullName evidence="4">Terminal ear1-like 1 protein</fullName>
    </submittedName>
</protein>
<keyword evidence="1 2" id="KW-0694">RNA-binding</keyword>
<proteinExistence type="predicted"/>
<evidence type="ECO:0000256" key="2">
    <source>
        <dbReference type="PROSITE-ProRule" id="PRU00176"/>
    </source>
</evidence>
<dbReference type="Gene3D" id="3.30.70.330">
    <property type="match status" value="1"/>
</dbReference>
<evidence type="ECO:0000313" key="4">
    <source>
        <dbReference type="EMBL" id="KAF5186639.1"/>
    </source>
</evidence>
<reference evidence="4 5" key="1">
    <citation type="submission" date="2020-06" db="EMBL/GenBank/DDBJ databases">
        <title>Transcriptomic and genomic resources for Thalictrum thalictroides and T. hernandezii: Facilitating candidate gene discovery in an emerging model plant lineage.</title>
        <authorList>
            <person name="Arias T."/>
            <person name="Riano-Pachon D.M."/>
            <person name="Di Stilio V.S."/>
        </authorList>
    </citation>
    <scope>NUCLEOTIDE SEQUENCE [LARGE SCALE GENOMIC DNA]</scope>
    <source>
        <strain evidence="5">cv. WT478/WT964</strain>
        <tissue evidence="4">Leaves</tissue>
    </source>
</reference>
<evidence type="ECO:0000256" key="1">
    <source>
        <dbReference type="ARBA" id="ARBA00022884"/>
    </source>
</evidence>
<dbReference type="PANTHER" id="PTHR23189">
    <property type="entry name" value="RNA RECOGNITION MOTIF-CONTAINING"/>
    <property type="match status" value="1"/>
</dbReference>
<dbReference type="PROSITE" id="PS50102">
    <property type="entry name" value="RRM"/>
    <property type="match status" value="1"/>
</dbReference>
<dbReference type="InterPro" id="IPR035979">
    <property type="entry name" value="RBD_domain_sf"/>
</dbReference>
<accession>A0A7J6VNF9</accession>
<dbReference type="InterPro" id="IPR000504">
    <property type="entry name" value="RRM_dom"/>
</dbReference>
<organism evidence="4 5">
    <name type="scientific">Thalictrum thalictroides</name>
    <name type="common">Rue-anemone</name>
    <name type="synonym">Anemone thalictroides</name>
    <dbReference type="NCBI Taxonomy" id="46969"/>
    <lineage>
        <taxon>Eukaryota</taxon>
        <taxon>Viridiplantae</taxon>
        <taxon>Streptophyta</taxon>
        <taxon>Embryophyta</taxon>
        <taxon>Tracheophyta</taxon>
        <taxon>Spermatophyta</taxon>
        <taxon>Magnoliopsida</taxon>
        <taxon>Ranunculales</taxon>
        <taxon>Ranunculaceae</taxon>
        <taxon>Thalictroideae</taxon>
        <taxon>Thalictrum</taxon>
    </lineage>
</organism>
<dbReference type="EMBL" id="JABWDY010029000">
    <property type="protein sequence ID" value="KAF5186639.1"/>
    <property type="molecule type" value="Genomic_DNA"/>
</dbReference>
<dbReference type="OrthoDB" id="417481at2759"/>
<dbReference type="AlphaFoldDB" id="A0A7J6VNF9"/>
<dbReference type="GO" id="GO:0003723">
    <property type="term" value="F:RNA binding"/>
    <property type="evidence" value="ECO:0007669"/>
    <property type="project" value="UniProtKB-UniRule"/>
</dbReference>
<gene>
    <name evidence="4" type="ORF">FRX31_023774</name>
</gene>
<dbReference type="SUPFAM" id="SSF54928">
    <property type="entry name" value="RNA-binding domain, RBD"/>
    <property type="match status" value="1"/>
</dbReference>
<evidence type="ECO:0000259" key="3">
    <source>
        <dbReference type="PROSITE" id="PS50102"/>
    </source>
</evidence>
<evidence type="ECO:0000313" key="5">
    <source>
        <dbReference type="Proteomes" id="UP000554482"/>
    </source>
</evidence>
<dbReference type="InterPro" id="IPR012677">
    <property type="entry name" value="Nucleotide-bd_a/b_plait_sf"/>
</dbReference>
<dbReference type="Proteomes" id="UP000554482">
    <property type="component" value="Unassembled WGS sequence"/>
</dbReference>
<dbReference type="Pfam" id="PF04059">
    <property type="entry name" value="RRM_2"/>
    <property type="match status" value="1"/>
</dbReference>
<keyword evidence="5" id="KW-1185">Reference proteome</keyword>
<sequence>MKWVPKILAFSSEPIHPEGNKTSVMIKNIPNKFTRENLVAWLDNFCKGENQKLHFGDLENKRLAYDFVYLPIDFNSKCNKGYAFVNFNKPIGAWKLYKEFHDAKWDIFCSKKICDITYARIQGKEGLVNHFDKSTFICETDEYLPTYFEPCRDGYGKWVKQCTVGRRIYPVSAISSNKGSHHGDCKPHSSSMA</sequence>